<evidence type="ECO:0000313" key="3">
    <source>
        <dbReference type="Proteomes" id="UP000494363"/>
    </source>
</evidence>
<evidence type="ECO:0000313" key="2">
    <source>
        <dbReference type="EMBL" id="CAB3752123.1"/>
    </source>
</evidence>
<evidence type="ECO:0000256" key="1">
    <source>
        <dbReference type="SAM" id="MobiDB-lite"/>
    </source>
</evidence>
<dbReference type="RefSeq" id="WP_175225995.1">
    <property type="nucleotide sequence ID" value="NZ_CADIKH010000006.1"/>
</dbReference>
<reference evidence="2 3" key="1">
    <citation type="submission" date="2020-04" db="EMBL/GenBank/DDBJ databases">
        <authorList>
            <person name="De Canck E."/>
        </authorList>
    </citation>
    <scope>NUCLEOTIDE SEQUENCE [LARGE SCALE GENOMIC DNA]</scope>
    <source>
        <strain evidence="2 3">LMG 29542</strain>
    </source>
</reference>
<organism evidence="2 3">
    <name type="scientific">Paraburkholderia humisilvae</name>
    <dbReference type="NCBI Taxonomy" id="627669"/>
    <lineage>
        <taxon>Bacteria</taxon>
        <taxon>Pseudomonadati</taxon>
        <taxon>Pseudomonadota</taxon>
        <taxon>Betaproteobacteria</taxon>
        <taxon>Burkholderiales</taxon>
        <taxon>Burkholderiaceae</taxon>
        <taxon>Paraburkholderia</taxon>
    </lineage>
</organism>
<dbReference type="EMBL" id="CADIKH010000006">
    <property type="protein sequence ID" value="CAB3752123.1"/>
    <property type="molecule type" value="Genomic_DNA"/>
</dbReference>
<keyword evidence="3" id="KW-1185">Reference proteome</keyword>
<dbReference type="AlphaFoldDB" id="A0A6J5DDU1"/>
<sequence>MFARSAHVSTFVAPNPSVIRWGGFHTEPGHFTPERTTPFTPADVPRPEHDQPVQHAGAVIRDGLPRSGARSLIGLRGGGGDAGASGNVRELQADRRRELEGKRNSLRSRESELLQRINQFPQPALDAQHPPVAHVYLRNIAENELRHVRHLLQSVEQELRHLPQ</sequence>
<protein>
    <submittedName>
        <fullName evidence="2">Uncharacterized protein</fullName>
    </submittedName>
</protein>
<accession>A0A6J5DDU1</accession>
<feature type="compositionally biased region" description="Basic and acidic residues" evidence="1">
    <location>
        <begin position="91"/>
        <end position="106"/>
    </location>
</feature>
<proteinExistence type="predicted"/>
<gene>
    <name evidence="2" type="ORF">LMG29542_01689</name>
</gene>
<dbReference type="Proteomes" id="UP000494363">
    <property type="component" value="Unassembled WGS sequence"/>
</dbReference>
<feature type="region of interest" description="Disordered" evidence="1">
    <location>
        <begin position="59"/>
        <end position="106"/>
    </location>
</feature>
<name>A0A6J5DDU1_9BURK</name>